<reference evidence="4 5" key="1">
    <citation type="submission" date="2016-10" db="EMBL/GenBank/DDBJ databases">
        <authorList>
            <person name="Varghese N."/>
            <person name="Submissions S."/>
        </authorList>
    </citation>
    <scope>NUCLEOTIDE SEQUENCE [LARGE SCALE GENOMIC DNA]</scope>
    <source>
        <strain evidence="4 5">DSM 13796</strain>
    </source>
</reference>
<feature type="compositionally biased region" description="Low complexity" evidence="1">
    <location>
        <begin position="142"/>
        <end position="156"/>
    </location>
</feature>
<feature type="compositionally biased region" description="Basic and acidic residues" evidence="1">
    <location>
        <begin position="172"/>
        <end position="210"/>
    </location>
</feature>
<sequence>MTELGKRLKEARIEKGLSLEDLQKETKIQKRYLAGIEEGNYDLMPGKFYVRAFIKQYCEAVGLNVEQTFEQYQADIPSAQHQVAPEELSRVKTRTKEVAPKNSKVLDALPKAIIAAVVVGVLVLGWVIALYINKDDKEQANSTDSQVESQSEQSSDAQKEDSNDDSEQASTKTDENKEAEKKEAEKKEAEKKEAAKKEEEKESDKDESKSKLTTVEGAANPGTYKLEGADEFKLELTATATTPSWVGVTNGKGNSFFSSMLQKGKTETIDLTNEQDVKIRVGFAPGVEVKVNGEVVQYPSDPKQNVTQNVFIQYDGSEANSES</sequence>
<feature type="transmembrane region" description="Helical" evidence="2">
    <location>
        <begin position="112"/>
        <end position="132"/>
    </location>
</feature>
<dbReference type="Proteomes" id="UP000182762">
    <property type="component" value="Unassembled WGS sequence"/>
</dbReference>
<gene>
    <name evidence="4" type="ORF">SAMN02745910_00103</name>
</gene>
<dbReference type="EMBL" id="FOXX01000001">
    <property type="protein sequence ID" value="SFQ06700.1"/>
    <property type="molecule type" value="Genomic_DNA"/>
</dbReference>
<dbReference type="SUPFAM" id="SSF47413">
    <property type="entry name" value="lambda repressor-like DNA-binding domains"/>
    <property type="match status" value="1"/>
</dbReference>
<dbReference type="InterPro" id="IPR010982">
    <property type="entry name" value="Lambda_DNA-bd_dom_sf"/>
</dbReference>
<evidence type="ECO:0000313" key="5">
    <source>
        <dbReference type="Proteomes" id="UP000182762"/>
    </source>
</evidence>
<keyword evidence="2" id="KW-0472">Membrane</keyword>
<evidence type="ECO:0000313" key="4">
    <source>
        <dbReference type="EMBL" id="SFQ06700.1"/>
    </source>
</evidence>
<dbReference type="CDD" id="cd00093">
    <property type="entry name" value="HTH_XRE"/>
    <property type="match status" value="1"/>
</dbReference>
<dbReference type="SMART" id="SM00530">
    <property type="entry name" value="HTH_XRE"/>
    <property type="match status" value="1"/>
</dbReference>
<keyword evidence="5" id="KW-1185">Reference proteome</keyword>
<feature type="domain" description="HTH cro/C1-type" evidence="3">
    <location>
        <begin position="8"/>
        <end position="41"/>
    </location>
</feature>
<protein>
    <submittedName>
        <fullName evidence="4">Protein RodZ, contains Xre-like HTH and DUF4115 domains</fullName>
    </submittedName>
</protein>
<dbReference type="InterPro" id="IPR025194">
    <property type="entry name" value="RodZ-like_C"/>
</dbReference>
<keyword evidence="2" id="KW-0812">Transmembrane</keyword>
<name>A0A1I5VGT4_9BACI</name>
<dbReference type="PANTHER" id="PTHR34475:SF1">
    <property type="entry name" value="CYTOSKELETON PROTEIN RODZ"/>
    <property type="match status" value="1"/>
</dbReference>
<dbReference type="Pfam" id="PF13464">
    <property type="entry name" value="RodZ_C"/>
    <property type="match status" value="1"/>
</dbReference>
<dbReference type="PANTHER" id="PTHR34475">
    <property type="match status" value="1"/>
</dbReference>
<comment type="caution">
    <text evidence="4">The sequence shown here is derived from an EMBL/GenBank/DDBJ whole genome shotgun (WGS) entry which is preliminary data.</text>
</comment>
<organism evidence="4 5">
    <name type="scientific">Priestia endophytica DSM 13796</name>
    <dbReference type="NCBI Taxonomy" id="1121089"/>
    <lineage>
        <taxon>Bacteria</taxon>
        <taxon>Bacillati</taxon>
        <taxon>Bacillota</taxon>
        <taxon>Bacilli</taxon>
        <taxon>Bacillales</taxon>
        <taxon>Bacillaceae</taxon>
        <taxon>Priestia</taxon>
    </lineage>
</organism>
<evidence type="ECO:0000256" key="2">
    <source>
        <dbReference type="SAM" id="Phobius"/>
    </source>
</evidence>
<dbReference type="InterPro" id="IPR001387">
    <property type="entry name" value="Cro/C1-type_HTH"/>
</dbReference>
<feature type="region of interest" description="Disordered" evidence="1">
    <location>
        <begin position="138"/>
        <end position="222"/>
    </location>
</feature>
<evidence type="ECO:0000259" key="3">
    <source>
        <dbReference type="PROSITE" id="PS50943"/>
    </source>
</evidence>
<accession>A0A1I5VGT4</accession>
<dbReference type="PROSITE" id="PS50943">
    <property type="entry name" value="HTH_CROC1"/>
    <property type="match status" value="1"/>
</dbReference>
<dbReference type="InterPro" id="IPR050400">
    <property type="entry name" value="Bact_Cytoskel_RodZ"/>
</dbReference>
<evidence type="ECO:0000256" key="1">
    <source>
        <dbReference type="SAM" id="MobiDB-lite"/>
    </source>
</evidence>
<proteinExistence type="predicted"/>
<dbReference type="Gene3D" id="1.10.260.40">
    <property type="entry name" value="lambda repressor-like DNA-binding domains"/>
    <property type="match status" value="1"/>
</dbReference>
<dbReference type="Pfam" id="PF13413">
    <property type="entry name" value="HTH_25"/>
    <property type="match status" value="1"/>
</dbReference>
<keyword evidence="2" id="KW-1133">Transmembrane helix</keyword>